<evidence type="ECO:0000256" key="2">
    <source>
        <dbReference type="ARBA" id="ARBA00022448"/>
    </source>
</evidence>
<dbReference type="AlphaFoldDB" id="A0A6J5ZWN3"/>
<evidence type="ECO:0000256" key="3">
    <source>
        <dbReference type="ARBA" id="ARBA00022449"/>
    </source>
</evidence>
<dbReference type="InterPro" id="IPR006153">
    <property type="entry name" value="Cation/H_exchanger_TM"/>
</dbReference>
<dbReference type="EMBL" id="CAESAO010000117">
    <property type="protein sequence ID" value="CAB4345948.1"/>
    <property type="molecule type" value="Genomic_DNA"/>
</dbReference>
<evidence type="ECO:0000256" key="6">
    <source>
        <dbReference type="ARBA" id="ARBA00023065"/>
    </source>
</evidence>
<feature type="transmembrane region" description="Helical" evidence="8">
    <location>
        <begin position="19"/>
        <end position="37"/>
    </location>
</feature>
<keyword evidence="6" id="KW-0406">Ion transport</keyword>
<dbReference type="PANTHER" id="PTHR43562:SF1">
    <property type="entry name" value="NA(+)_H(+) ANTIPORTER YJBQ-RELATED"/>
    <property type="match status" value="1"/>
</dbReference>
<evidence type="ECO:0000256" key="5">
    <source>
        <dbReference type="ARBA" id="ARBA00022989"/>
    </source>
</evidence>
<keyword evidence="2" id="KW-0813">Transport</keyword>
<reference evidence="10" key="1">
    <citation type="submission" date="2020-05" db="EMBL/GenBank/DDBJ databases">
        <authorList>
            <person name="Chiriac C."/>
            <person name="Salcher M."/>
            <person name="Ghai R."/>
            <person name="Kavagutti S V."/>
        </authorList>
    </citation>
    <scope>NUCLEOTIDE SEQUENCE</scope>
</reference>
<gene>
    <name evidence="10" type="ORF">UFOPK3522_01212</name>
</gene>
<feature type="domain" description="Cation/H+ exchanger transmembrane" evidence="9">
    <location>
        <begin position="28"/>
        <end position="387"/>
    </location>
</feature>
<keyword evidence="5 8" id="KW-1133">Transmembrane helix</keyword>
<keyword evidence="7 8" id="KW-0472">Membrane</keyword>
<evidence type="ECO:0000313" key="10">
    <source>
        <dbReference type="EMBL" id="CAB4345948.1"/>
    </source>
</evidence>
<name>A0A6J5ZWN3_9ZZZZ</name>
<feature type="transmembrane region" description="Helical" evidence="8">
    <location>
        <begin position="313"/>
        <end position="330"/>
    </location>
</feature>
<dbReference type="Pfam" id="PF00999">
    <property type="entry name" value="Na_H_Exchanger"/>
    <property type="match status" value="1"/>
</dbReference>
<feature type="transmembrane region" description="Helical" evidence="8">
    <location>
        <begin position="226"/>
        <end position="243"/>
    </location>
</feature>
<evidence type="ECO:0000256" key="7">
    <source>
        <dbReference type="ARBA" id="ARBA00023136"/>
    </source>
</evidence>
<comment type="subcellular location">
    <subcellularLocation>
        <location evidence="1">Membrane</location>
        <topology evidence="1">Multi-pass membrane protein</topology>
    </subcellularLocation>
</comment>
<dbReference type="Gene3D" id="1.20.1530.20">
    <property type="match status" value="1"/>
</dbReference>
<feature type="transmembrane region" description="Helical" evidence="8">
    <location>
        <begin position="342"/>
        <end position="361"/>
    </location>
</feature>
<proteinExistence type="predicted"/>
<dbReference type="PANTHER" id="PTHR43562">
    <property type="entry name" value="NAPA-TYPE SODIUM/HYDROGEN ANTIPORTER"/>
    <property type="match status" value="1"/>
</dbReference>
<feature type="transmembrane region" description="Helical" evidence="8">
    <location>
        <begin position="276"/>
        <end position="293"/>
    </location>
</feature>
<sequence length="421" mass="44217">MTVITAVATSGLQVDEGSFLVIVSAAALAALAVAFIGPRVAIPVVVLELLFGIVIGPQVLDIATPDDFVQFFANLGLGMLFFFAGYEIDFQRIRGKALNLAIAGWILSLVLAYGIGGLLAWAGVVLSLLYTGSAMATTAIGTLVPILSDAGEMRTRFGTYLLGAGAIGEFGPILLLTLVLTTTTSKNFEILVAFVVLAVLAAVAAVRIVPRSWGAVESTLESSSQLAVRVAVVMIFILVFFASGLGLELLLGGFAAGMIARLAVRGREVAVLESKLVGIGYGFLIPFFFIYSGMNFDLDSLLGSTAGLLKLPMFVALFLLVRGIPALLLYRGVLQLRDRFALAFYSATQLPLVVAITTVAVEAGEMKDSTSAALVGAAILSTLFFPLIAMRLRSGRVEGDVDPNVEAERELEGFDGGPLPA</sequence>
<dbReference type="GO" id="GO:0016020">
    <property type="term" value="C:membrane"/>
    <property type="evidence" value="ECO:0007669"/>
    <property type="project" value="UniProtKB-SubCell"/>
</dbReference>
<feature type="transmembrane region" description="Helical" evidence="8">
    <location>
        <begin position="68"/>
        <end position="86"/>
    </location>
</feature>
<accession>A0A6J5ZWN3</accession>
<dbReference type="GO" id="GO:1902600">
    <property type="term" value="P:proton transmembrane transport"/>
    <property type="evidence" value="ECO:0007669"/>
    <property type="project" value="InterPro"/>
</dbReference>
<evidence type="ECO:0000256" key="1">
    <source>
        <dbReference type="ARBA" id="ARBA00004141"/>
    </source>
</evidence>
<feature type="transmembrane region" description="Helical" evidence="8">
    <location>
        <begin position="98"/>
        <end position="122"/>
    </location>
</feature>
<dbReference type="GO" id="GO:0015297">
    <property type="term" value="F:antiporter activity"/>
    <property type="evidence" value="ECO:0007669"/>
    <property type="project" value="UniProtKB-KW"/>
</dbReference>
<feature type="transmembrane region" description="Helical" evidence="8">
    <location>
        <begin position="160"/>
        <end position="182"/>
    </location>
</feature>
<feature type="transmembrane region" description="Helical" evidence="8">
    <location>
        <begin position="373"/>
        <end position="390"/>
    </location>
</feature>
<evidence type="ECO:0000259" key="9">
    <source>
        <dbReference type="Pfam" id="PF00999"/>
    </source>
</evidence>
<dbReference type="InterPro" id="IPR038770">
    <property type="entry name" value="Na+/solute_symporter_sf"/>
</dbReference>
<protein>
    <submittedName>
        <fullName evidence="10">Unannotated protein</fullName>
    </submittedName>
</protein>
<keyword evidence="4 8" id="KW-0812">Transmembrane</keyword>
<evidence type="ECO:0000256" key="8">
    <source>
        <dbReference type="SAM" id="Phobius"/>
    </source>
</evidence>
<feature type="transmembrane region" description="Helical" evidence="8">
    <location>
        <begin position="188"/>
        <end position="206"/>
    </location>
</feature>
<evidence type="ECO:0000256" key="4">
    <source>
        <dbReference type="ARBA" id="ARBA00022692"/>
    </source>
</evidence>
<organism evidence="10">
    <name type="scientific">freshwater metagenome</name>
    <dbReference type="NCBI Taxonomy" id="449393"/>
    <lineage>
        <taxon>unclassified sequences</taxon>
        <taxon>metagenomes</taxon>
        <taxon>ecological metagenomes</taxon>
    </lineage>
</organism>
<keyword evidence="3" id="KW-0050">Antiport</keyword>